<dbReference type="InterPro" id="IPR036291">
    <property type="entry name" value="NAD(P)-bd_dom_sf"/>
</dbReference>
<dbReference type="AlphaFoldDB" id="A0A9Q4ZS11"/>
<evidence type="ECO:0000313" key="2">
    <source>
        <dbReference type="EMBL" id="NKT81864.1"/>
    </source>
</evidence>
<feature type="region of interest" description="Disordered" evidence="1">
    <location>
        <begin position="31"/>
        <end position="57"/>
    </location>
</feature>
<evidence type="ECO:0000313" key="3">
    <source>
        <dbReference type="Proteomes" id="UP000603463"/>
    </source>
</evidence>
<reference evidence="2" key="1">
    <citation type="journal article" date="2020" name="Environ. Microbiol.">
        <title>The novel and transferable erm(51) gene confers Macrolides, Lincosamides, and Streptogramins B (MLSB) resistance to clonal Rhodococcus equi in the environment.</title>
        <authorList>
            <person name="Huber L."/>
            <person name="Giguere S."/>
            <person name="Slovis N.M."/>
            <person name="Alvarez-Narvaez S."/>
            <person name="Hart K.A."/>
            <person name="Greiter M."/>
            <person name="Morris E.R.A."/>
            <person name="Cohen N.D."/>
        </authorList>
    </citation>
    <scope>NUCLEOTIDE SEQUENCE</scope>
    <source>
        <strain evidence="2">Lh_116_1</strain>
    </source>
</reference>
<name>A0A9Q4ZS11_RHOHA</name>
<dbReference type="SUPFAM" id="SSF51735">
    <property type="entry name" value="NAD(P)-binding Rossmann-fold domains"/>
    <property type="match status" value="1"/>
</dbReference>
<gene>
    <name evidence="2" type="ORF">GS882_27860</name>
</gene>
<protein>
    <recommendedName>
        <fullName evidence="4">SDR family oxidoreductase</fullName>
    </recommendedName>
</protein>
<comment type="caution">
    <text evidence="2">The sequence shown here is derived from an EMBL/GenBank/DDBJ whole genome shotgun (WGS) entry which is preliminary data.</text>
</comment>
<dbReference type="Proteomes" id="UP000603463">
    <property type="component" value="Unassembled WGS sequence"/>
</dbReference>
<dbReference type="EMBL" id="WVBC01000039">
    <property type="protein sequence ID" value="NKT81864.1"/>
    <property type="molecule type" value="Genomic_DNA"/>
</dbReference>
<evidence type="ECO:0000256" key="1">
    <source>
        <dbReference type="SAM" id="MobiDB-lite"/>
    </source>
</evidence>
<sequence length="132" mass="13798">MTLSNLLYPNGGGPLYTASKHACRGWCSNSRTSWPQGPGNGRRGGMRTDLRGPESMGMAERSIEASFARSATTGDNPAAAAARRERRSRRFHGAYVLLASSANSSKITGAIIPVDGGIAARGFRTAAGGDDL</sequence>
<accession>A0A9Q4ZS11</accession>
<organism evidence="2 3">
    <name type="scientific">Rhodococcus hoagii</name>
    <name type="common">Corynebacterium equii</name>
    <dbReference type="NCBI Taxonomy" id="43767"/>
    <lineage>
        <taxon>Bacteria</taxon>
        <taxon>Bacillati</taxon>
        <taxon>Actinomycetota</taxon>
        <taxon>Actinomycetes</taxon>
        <taxon>Mycobacteriales</taxon>
        <taxon>Nocardiaceae</taxon>
        <taxon>Prescottella</taxon>
    </lineage>
</organism>
<dbReference type="Gene3D" id="3.40.50.720">
    <property type="entry name" value="NAD(P)-binding Rossmann-like Domain"/>
    <property type="match status" value="1"/>
</dbReference>
<proteinExistence type="predicted"/>
<evidence type="ECO:0008006" key="4">
    <source>
        <dbReference type="Google" id="ProtNLM"/>
    </source>
</evidence>